<sequence>MIDDVVTGTGIDGGKSRIGVSDFVLLAPINGVMVVDAGGTLEVAGVTGSVDGTAGIWLCGFAGWGTHLRVVEGLFGPEAPFVADQQRLVVGNPRLAVIQRPLLFYVLLRLGLAGV</sequence>
<dbReference type="Proteomes" id="UP001234178">
    <property type="component" value="Unassembled WGS sequence"/>
</dbReference>
<keyword evidence="2" id="KW-1185">Reference proteome</keyword>
<accession>A0ABR0AJ19</accession>
<protein>
    <submittedName>
        <fullName evidence="1">Uncharacterized protein</fullName>
    </submittedName>
</protein>
<comment type="caution">
    <text evidence="1">The sequence shown here is derived from an EMBL/GenBank/DDBJ whole genome shotgun (WGS) entry which is preliminary data.</text>
</comment>
<reference evidence="1 2" key="1">
    <citation type="journal article" date="2023" name="Nucleic Acids Res.">
        <title>The hologenome of Daphnia magna reveals possible DNA methylation and microbiome-mediated evolution of the host genome.</title>
        <authorList>
            <person name="Chaturvedi A."/>
            <person name="Li X."/>
            <person name="Dhandapani V."/>
            <person name="Marshall H."/>
            <person name="Kissane S."/>
            <person name="Cuenca-Cambronero M."/>
            <person name="Asole G."/>
            <person name="Calvet F."/>
            <person name="Ruiz-Romero M."/>
            <person name="Marangio P."/>
            <person name="Guigo R."/>
            <person name="Rago D."/>
            <person name="Mirbahai L."/>
            <person name="Eastwood N."/>
            <person name="Colbourne J.K."/>
            <person name="Zhou J."/>
            <person name="Mallon E."/>
            <person name="Orsini L."/>
        </authorList>
    </citation>
    <scope>NUCLEOTIDE SEQUENCE [LARGE SCALE GENOMIC DNA]</scope>
    <source>
        <strain evidence="1">LRV0_1</strain>
    </source>
</reference>
<proteinExistence type="predicted"/>
<evidence type="ECO:0000313" key="1">
    <source>
        <dbReference type="EMBL" id="KAK4025111.1"/>
    </source>
</evidence>
<organism evidence="1 2">
    <name type="scientific">Daphnia magna</name>
    <dbReference type="NCBI Taxonomy" id="35525"/>
    <lineage>
        <taxon>Eukaryota</taxon>
        <taxon>Metazoa</taxon>
        <taxon>Ecdysozoa</taxon>
        <taxon>Arthropoda</taxon>
        <taxon>Crustacea</taxon>
        <taxon>Branchiopoda</taxon>
        <taxon>Diplostraca</taxon>
        <taxon>Cladocera</taxon>
        <taxon>Anomopoda</taxon>
        <taxon>Daphniidae</taxon>
        <taxon>Daphnia</taxon>
    </lineage>
</organism>
<name>A0ABR0AJ19_9CRUS</name>
<evidence type="ECO:0000313" key="2">
    <source>
        <dbReference type="Proteomes" id="UP001234178"/>
    </source>
</evidence>
<gene>
    <name evidence="1" type="ORF">OUZ56_010614</name>
</gene>
<dbReference type="EMBL" id="JAOYFB010000037">
    <property type="protein sequence ID" value="KAK4025111.1"/>
    <property type="molecule type" value="Genomic_DNA"/>
</dbReference>